<sequence length="219" mass="25333">MGTTASMTRSRDKEILSQLTPYNQKMIIKYKKLCKFKALQIENDPEIIDFYFVDYLSGLNVVHFTDCQNISFEKTPTTIRYFQAQNCNIQNVEKIIQMQQLVYLDLSNNKITDISVIDTMSELISLILSNNQISDISHVASLVNLIELKLDNNLIEDINALKSLMNLGRVWLFNNKITNLEPLAQQMAIAADQSHHHRHGDHDHYDSNLEYFQLQPQNV</sequence>
<organism evidence="3">
    <name type="scientific">Hexamita inflata</name>
    <dbReference type="NCBI Taxonomy" id="28002"/>
    <lineage>
        <taxon>Eukaryota</taxon>
        <taxon>Metamonada</taxon>
        <taxon>Diplomonadida</taxon>
        <taxon>Hexamitidae</taxon>
        <taxon>Hexamitinae</taxon>
        <taxon>Hexamita</taxon>
    </lineage>
</organism>
<dbReference type="PANTHER" id="PTHR46652">
    <property type="entry name" value="LEUCINE-RICH REPEAT AND IQ DOMAIN-CONTAINING PROTEIN 1-RELATED"/>
    <property type="match status" value="1"/>
</dbReference>
<keyword evidence="2" id="KW-0677">Repeat</keyword>
<dbReference type="Pfam" id="PF00560">
    <property type="entry name" value="LRR_1"/>
    <property type="match status" value="1"/>
</dbReference>
<evidence type="ECO:0000256" key="1">
    <source>
        <dbReference type="ARBA" id="ARBA00022614"/>
    </source>
</evidence>
<evidence type="ECO:0000256" key="2">
    <source>
        <dbReference type="ARBA" id="ARBA00022737"/>
    </source>
</evidence>
<gene>
    <name evidence="3" type="ORF">HINF_LOCUS18255</name>
    <name evidence="4" type="ORF">HINF_LOCUS2888</name>
</gene>
<dbReference type="Pfam" id="PF12799">
    <property type="entry name" value="LRR_4"/>
    <property type="match status" value="1"/>
</dbReference>
<reference evidence="4 5" key="2">
    <citation type="submission" date="2024-07" db="EMBL/GenBank/DDBJ databases">
        <authorList>
            <person name="Akdeniz Z."/>
        </authorList>
    </citation>
    <scope>NUCLEOTIDE SEQUENCE [LARGE SCALE GENOMIC DNA]</scope>
</reference>
<dbReference type="InterPro" id="IPR025875">
    <property type="entry name" value="Leu-rich_rpt_4"/>
</dbReference>
<dbReference type="EMBL" id="CATOUU010000464">
    <property type="protein sequence ID" value="CAI9930610.1"/>
    <property type="molecule type" value="Genomic_DNA"/>
</dbReference>
<keyword evidence="5" id="KW-1185">Reference proteome</keyword>
<reference evidence="3" key="1">
    <citation type="submission" date="2023-06" db="EMBL/GenBank/DDBJ databases">
        <authorList>
            <person name="Kurt Z."/>
        </authorList>
    </citation>
    <scope>NUCLEOTIDE SEQUENCE</scope>
</reference>
<dbReference type="PANTHER" id="PTHR46652:SF3">
    <property type="entry name" value="LEUCINE-RICH REPEAT-CONTAINING PROTEIN 9"/>
    <property type="match status" value="1"/>
</dbReference>
<evidence type="ECO:0000313" key="4">
    <source>
        <dbReference type="EMBL" id="CAL5974508.1"/>
    </source>
</evidence>
<dbReference type="InterPro" id="IPR050836">
    <property type="entry name" value="SDS22/Internalin_LRR"/>
</dbReference>
<dbReference type="InterPro" id="IPR032675">
    <property type="entry name" value="LRR_dom_sf"/>
</dbReference>
<dbReference type="SUPFAM" id="SSF52075">
    <property type="entry name" value="Outer arm dynein light chain 1"/>
    <property type="match status" value="1"/>
</dbReference>
<protein>
    <submittedName>
        <fullName evidence="3">Leucine-rich repeat domain-containing protein</fullName>
    </submittedName>
    <submittedName>
        <fullName evidence="4">Leucine-rich_repeat domain-containing protein</fullName>
    </submittedName>
</protein>
<evidence type="ECO:0000313" key="3">
    <source>
        <dbReference type="EMBL" id="CAI9930610.1"/>
    </source>
</evidence>
<dbReference type="AlphaFoldDB" id="A0AA86TVL4"/>
<dbReference type="InterPro" id="IPR001611">
    <property type="entry name" value="Leu-rich_rpt"/>
</dbReference>
<keyword evidence="1" id="KW-0433">Leucine-rich repeat</keyword>
<dbReference type="Proteomes" id="UP001642409">
    <property type="component" value="Unassembled WGS sequence"/>
</dbReference>
<dbReference type="Gene3D" id="3.80.10.10">
    <property type="entry name" value="Ribonuclease Inhibitor"/>
    <property type="match status" value="1"/>
</dbReference>
<accession>A0AA86TVL4</accession>
<comment type="caution">
    <text evidence="3">The sequence shown here is derived from an EMBL/GenBank/DDBJ whole genome shotgun (WGS) entry which is preliminary data.</text>
</comment>
<dbReference type="PROSITE" id="PS51450">
    <property type="entry name" value="LRR"/>
    <property type="match status" value="4"/>
</dbReference>
<proteinExistence type="predicted"/>
<dbReference type="EMBL" id="CAXDID020000005">
    <property type="protein sequence ID" value="CAL5974508.1"/>
    <property type="molecule type" value="Genomic_DNA"/>
</dbReference>
<name>A0AA86TVL4_9EUKA</name>
<evidence type="ECO:0000313" key="5">
    <source>
        <dbReference type="Proteomes" id="UP001642409"/>
    </source>
</evidence>